<comment type="caution">
    <text evidence="1">The sequence shown here is derived from an EMBL/GenBank/DDBJ whole genome shotgun (WGS) entry which is preliminary data.</text>
</comment>
<dbReference type="AlphaFoldDB" id="A0A0A0BDH1"/>
<dbReference type="Proteomes" id="UP000029999">
    <property type="component" value="Unassembled WGS sequence"/>
</dbReference>
<accession>A0A0A0BDH1</accession>
<evidence type="ECO:0000313" key="2">
    <source>
        <dbReference type="Proteomes" id="UP000029999"/>
    </source>
</evidence>
<proteinExistence type="predicted"/>
<dbReference type="EMBL" id="JRQD01000007">
    <property type="protein sequence ID" value="KGM05900.1"/>
    <property type="molecule type" value="Genomic_DNA"/>
</dbReference>
<sequence length="97" mass="10492">MNQNKGLFASICGFFKSLFSSEPTTAAAKAATNDGLTGVERYIRNQSQSGSSLTGVEQYIRNQATSNKSVTGVEQYVRNQGQAKTMTGVERYIQSKG</sequence>
<name>A0A0A0BDH1_9GAMM</name>
<dbReference type="STRING" id="392484.LP43_2464"/>
<protein>
    <submittedName>
        <fullName evidence="1">Uncharacterized protein</fullName>
    </submittedName>
</protein>
<organism evidence="1 2">
    <name type="scientific">Methylophaga thiooxydans</name>
    <dbReference type="NCBI Taxonomy" id="392484"/>
    <lineage>
        <taxon>Bacteria</taxon>
        <taxon>Pseudomonadati</taxon>
        <taxon>Pseudomonadota</taxon>
        <taxon>Gammaproteobacteria</taxon>
        <taxon>Thiotrichales</taxon>
        <taxon>Piscirickettsiaceae</taxon>
        <taxon>Methylophaga</taxon>
    </lineage>
</organism>
<reference evidence="1 2" key="1">
    <citation type="submission" date="2014-09" db="EMBL/GenBank/DDBJ databases">
        <authorList>
            <person name="Grob C."/>
            <person name="Taubert M."/>
            <person name="Howat A.M."/>
            <person name="Burns O.J."/>
            <person name="Dixon J.L."/>
            <person name="Chen Y."/>
            <person name="Murrell J.C."/>
        </authorList>
    </citation>
    <scope>NUCLEOTIDE SEQUENCE [LARGE SCALE GENOMIC DNA]</scope>
    <source>
        <strain evidence="1">L4</strain>
    </source>
</reference>
<dbReference type="RefSeq" id="WP_036315789.1">
    <property type="nucleotide sequence ID" value="NZ_JRQD01000007.1"/>
</dbReference>
<gene>
    <name evidence="1" type="ORF">LP43_2464</name>
</gene>
<evidence type="ECO:0000313" key="1">
    <source>
        <dbReference type="EMBL" id="KGM05900.1"/>
    </source>
</evidence>